<dbReference type="Pfam" id="PF02698">
    <property type="entry name" value="DUF218"/>
    <property type="match status" value="1"/>
</dbReference>
<sequence>MLFSLLTRLLLWLLIAVIAYAILLQWIPKKYYTWLGGILIFTLIILTFFNPSAVVVADIWRLCVFPLTPLGLSITLVLSGMLHFKGNEIAKPGKTLLWSGFAILVLFSLPLVAYTLAYQAESESVRSTQQRYLNCQAACPVPLMEQARIIVLLGQDTTQAVTTEKYRHVQLSDRGNLIFHTLEIFWASVSQNQDPQIIVTGRSRVESLTLTENTNEAQDIVNLLQRFGVHNSNLQPISQGDNIYRAALQVSKILEVQGLQGTPVILVTSALQMHRAELTFAELEIKVIPSPTDFITIQNAPMWKKITLADIIPSSQALTLSTKVTNEYLALIYYFLRGWLSPFI</sequence>
<evidence type="ECO:0000313" key="4">
    <source>
        <dbReference type="Proteomes" id="UP000183940"/>
    </source>
</evidence>
<keyword evidence="4" id="KW-1185">Reference proteome</keyword>
<dbReference type="EMBL" id="MLAW01000010">
    <property type="protein sequence ID" value="OJJ26092.1"/>
    <property type="molecule type" value="Genomic_DNA"/>
</dbReference>
<reference evidence="3" key="1">
    <citation type="submission" date="2016-10" db="EMBL/GenBank/DDBJ databases">
        <title>CRISPR-Cas defence system in Roseofilum reptotaenium: evidence of a bacteriophage-cyanobacterium arms race in the coral black band disease.</title>
        <authorList>
            <person name="Buerger P."/>
            <person name="Wood-Charlson E.M."/>
            <person name="Weynberg K.D."/>
            <person name="Willis B."/>
            <person name="Van Oppen M.J."/>
        </authorList>
    </citation>
    <scope>NUCLEOTIDE SEQUENCE [LARGE SCALE GENOMIC DNA]</scope>
    <source>
        <strain evidence="3">AO1-A</strain>
    </source>
</reference>
<dbReference type="AlphaFoldDB" id="A0A1L9QTX4"/>
<feature type="transmembrane region" description="Helical" evidence="1">
    <location>
        <begin position="96"/>
        <end position="117"/>
    </location>
</feature>
<feature type="domain" description="DUF218" evidence="2">
    <location>
        <begin position="181"/>
        <end position="330"/>
    </location>
</feature>
<evidence type="ECO:0000256" key="1">
    <source>
        <dbReference type="SAM" id="Phobius"/>
    </source>
</evidence>
<dbReference type="Proteomes" id="UP000183940">
    <property type="component" value="Unassembled WGS sequence"/>
</dbReference>
<feature type="transmembrane region" description="Helical" evidence="1">
    <location>
        <begin position="31"/>
        <end position="53"/>
    </location>
</feature>
<organism evidence="3 4">
    <name type="scientific">Roseofilum reptotaenium AO1-A</name>
    <dbReference type="NCBI Taxonomy" id="1925591"/>
    <lineage>
        <taxon>Bacteria</taxon>
        <taxon>Bacillati</taxon>
        <taxon>Cyanobacteriota</taxon>
        <taxon>Cyanophyceae</taxon>
        <taxon>Desertifilales</taxon>
        <taxon>Desertifilaceae</taxon>
        <taxon>Roseofilum</taxon>
    </lineage>
</organism>
<dbReference type="STRING" id="1925591.BI308_07840"/>
<comment type="caution">
    <text evidence="3">The sequence shown here is derived from an EMBL/GenBank/DDBJ whole genome shotgun (WGS) entry which is preliminary data.</text>
</comment>
<keyword evidence="1" id="KW-0812">Transmembrane</keyword>
<feature type="transmembrane region" description="Helical" evidence="1">
    <location>
        <begin position="59"/>
        <end position="84"/>
    </location>
</feature>
<feature type="transmembrane region" description="Helical" evidence="1">
    <location>
        <begin position="6"/>
        <end position="24"/>
    </location>
</feature>
<keyword evidence="1" id="KW-1133">Transmembrane helix</keyword>
<name>A0A1L9QTX4_9CYAN</name>
<dbReference type="InterPro" id="IPR003848">
    <property type="entry name" value="DUF218"/>
</dbReference>
<evidence type="ECO:0000259" key="2">
    <source>
        <dbReference type="Pfam" id="PF02698"/>
    </source>
</evidence>
<accession>A0A1L9QTX4</accession>
<evidence type="ECO:0000313" key="3">
    <source>
        <dbReference type="EMBL" id="OJJ26092.1"/>
    </source>
</evidence>
<gene>
    <name evidence="3" type="ORF">BI308_07840</name>
</gene>
<keyword evidence="1" id="KW-0472">Membrane</keyword>
<proteinExistence type="predicted"/>
<protein>
    <recommendedName>
        <fullName evidence="2">DUF218 domain-containing protein</fullName>
    </recommendedName>
</protein>